<organism evidence="2 3">
    <name type="scientific">Natrinema saccharevitans</name>
    <dbReference type="NCBI Taxonomy" id="301967"/>
    <lineage>
        <taxon>Archaea</taxon>
        <taxon>Methanobacteriati</taxon>
        <taxon>Methanobacteriota</taxon>
        <taxon>Stenosarchaea group</taxon>
        <taxon>Halobacteria</taxon>
        <taxon>Halobacteriales</taxon>
        <taxon>Natrialbaceae</taxon>
        <taxon>Natrinema</taxon>
    </lineage>
</organism>
<feature type="compositionally biased region" description="Low complexity" evidence="1">
    <location>
        <begin position="12"/>
        <end position="22"/>
    </location>
</feature>
<dbReference type="EMBL" id="LWLN01000001">
    <property type="protein sequence ID" value="OLZ40713.1"/>
    <property type="molecule type" value="Genomic_DNA"/>
</dbReference>
<dbReference type="AlphaFoldDB" id="A0A1S8AV54"/>
<dbReference type="Proteomes" id="UP000189370">
    <property type="component" value="Unassembled WGS sequence"/>
</dbReference>
<gene>
    <name evidence="2" type="ORF">A6E15_06785</name>
</gene>
<comment type="caution">
    <text evidence="2">The sequence shown here is derived from an EMBL/GenBank/DDBJ whole genome shotgun (WGS) entry which is preliminary data.</text>
</comment>
<name>A0A1S8AV54_9EURY</name>
<feature type="region of interest" description="Disordered" evidence="1">
    <location>
        <begin position="1"/>
        <end position="89"/>
    </location>
</feature>
<dbReference type="STRING" id="301967.A6E15_06785"/>
<proteinExistence type="predicted"/>
<sequence length="160" mass="17393">MSRPRRRATSTSWRNSRSSPAPNRRRSPRSSPPWQTPRRASERSAARRSGPVASRRTATERKKSSRERHRTSANATATVPSPTPGVVPDPFVETELEIVVGTRAAITAAQGLTVFDGHDGDGELDDETLTHVFTDVLAPKVAGEDGGDIEALRTRIGETI</sequence>
<evidence type="ECO:0000313" key="2">
    <source>
        <dbReference type="EMBL" id="OLZ40713.1"/>
    </source>
</evidence>
<protein>
    <submittedName>
        <fullName evidence="2">Uncharacterized protein</fullName>
    </submittedName>
</protein>
<evidence type="ECO:0000313" key="3">
    <source>
        <dbReference type="Proteomes" id="UP000189370"/>
    </source>
</evidence>
<accession>A0A1S8AV54</accession>
<keyword evidence="3" id="KW-1185">Reference proteome</keyword>
<reference evidence="3" key="1">
    <citation type="submission" date="2016-04" db="EMBL/GenBank/DDBJ databases">
        <authorList>
            <person name="Chen S.-C."/>
            <person name="Lai M.-C."/>
        </authorList>
    </citation>
    <scope>NUCLEOTIDE SEQUENCE [LARGE SCALE GENOMIC DNA]</scope>
    <source>
        <strain evidence="3">AB14</strain>
    </source>
</reference>
<evidence type="ECO:0000256" key="1">
    <source>
        <dbReference type="SAM" id="MobiDB-lite"/>
    </source>
</evidence>